<evidence type="ECO:0000259" key="2">
    <source>
        <dbReference type="Pfam" id="PF14321"/>
    </source>
</evidence>
<evidence type="ECO:0000313" key="4">
    <source>
        <dbReference type="Proteomes" id="UP001205861"/>
    </source>
</evidence>
<sequence>MKQQLTKIGLVAGSALAAASLVACGGGGGSSGSSTTPPPVSTAGTLTVALTDAPACGFDAVNVTVSKVRVNKSATASDTDAGWVDVTLNPARKIDLLKLTNGVLDTLGQTSLEAGHYTQVRLVLDSNASGTANTVLPTGSKTEQPLDTPSAVQSGIKLTGEFDVAAGQRSDIVIDFDACKSVLTKGNGKYALKPVLRMVPSAVNNGITGVIATAALANHVVVSAQQNGKIVASTAPDSTGAFNLSHLTAGNYDVVITSDNSAASVISAVPVTASGTTAISTTGAPIALALSTTGSISGTVTMTPPSATEAAYVAAKQTFGTGPTVTIKYQGADLATGAYTLANLPVAAPQYAVYSSTLPLMFNAAVGVTPATYTVEASANGYATKSVAGVSIATANQTNLNFALAP</sequence>
<reference evidence="3 4" key="1">
    <citation type="submission" date="2022-08" db="EMBL/GenBank/DDBJ databases">
        <title>Reclassification of Massilia species as members of the genera Telluria, Duganella, Pseudoduganella, Mokoshia gen. nov. and Zemynaea gen. nov. using orthogonal and non-orthogonal genome-based approaches.</title>
        <authorList>
            <person name="Bowman J.P."/>
        </authorList>
    </citation>
    <scope>NUCLEOTIDE SEQUENCE [LARGE SCALE GENOMIC DNA]</scope>
    <source>
        <strain evidence="3 4">JCM 31607</strain>
    </source>
</reference>
<organism evidence="3 4">
    <name type="scientific">Massilia solisilvae</name>
    <dbReference type="NCBI Taxonomy" id="1811225"/>
    <lineage>
        <taxon>Bacteria</taxon>
        <taxon>Pseudomonadati</taxon>
        <taxon>Pseudomonadota</taxon>
        <taxon>Betaproteobacteria</taxon>
        <taxon>Burkholderiales</taxon>
        <taxon>Oxalobacteraceae</taxon>
        <taxon>Telluria group</taxon>
        <taxon>Massilia</taxon>
    </lineage>
</organism>
<evidence type="ECO:0000313" key="3">
    <source>
        <dbReference type="EMBL" id="MCS0610521.1"/>
    </source>
</evidence>
<dbReference type="SUPFAM" id="SSF49478">
    <property type="entry name" value="Cna protein B-type domain"/>
    <property type="match status" value="1"/>
</dbReference>
<evidence type="ECO:0000256" key="1">
    <source>
        <dbReference type="SAM" id="SignalP"/>
    </source>
</evidence>
<keyword evidence="4" id="KW-1185">Reference proteome</keyword>
<dbReference type="Pfam" id="PF14321">
    <property type="entry name" value="DUF4382"/>
    <property type="match status" value="1"/>
</dbReference>
<dbReference type="InterPro" id="IPR025491">
    <property type="entry name" value="DUF4382"/>
</dbReference>
<dbReference type="Proteomes" id="UP001205861">
    <property type="component" value="Unassembled WGS sequence"/>
</dbReference>
<protein>
    <submittedName>
        <fullName evidence="3">DUF4382 domain-containing protein</fullName>
    </submittedName>
</protein>
<proteinExistence type="predicted"/>
<dbReference type="RefSeq" id="WP_258858099.1">
    <property type="nucleotide sequence ID" value="NZ_JANUGV010000007.1"/>
</dbReference>
<keyword evidence="1" id="KW-0732">Signal</keyword>
<dbReference type="Gene3D" id="2.60.40.1120">
    <property type="entry name" value="Carboxypeptidase-like, regulatory domain"/>
    <property type="match status" value="2"/>
</dbReference>
<dbReference type="EMBL" id="JANUGV010000007">
    <property type="protein sequence ID" value="MCS0610521.1"/>
    <property type="molecule type" value="Genomic_DNA"/>
</dbReference>
<feature type="signal peptide" evidence="1">
    <location>
        <begin position="1"/>
        <end position="25"/>
    </location>
</feature>
<accession>A0ABT2BPS6</accession>
<feature type="domain" description="DUF4382" evidence="2">
    <location>
        <begin position="44"/>
        <end position="194"/>
    </location>
</feature>
<feature type="chain" id="PRO_5047056644" evidence="1">
    <location>
        <begin position="26"/>
        <end position="406"/>
    </location>
</feature>
<name>A0ABT2BPS6_9BURK</name>
<dbReference type="PROSITE" id="PS51257">
    <property type="entry name" value="PROKAR_LIPOPROTEIN"/>
    <property type="match status" value="1"/>
</dbReference>
<gene>
    <name evidence="3" type="ORF">NX773_20325</name>
</gene>
<comment type="caution">
    <text evidence="3">The sequence shown here is derived from an EMBL/GenBank/DDBJ whole genome shotgun (WGS) entry which is preliminary data.</text>
</comment>